<keyword evidence="1" id="KW-0812">Transmembrane</keyword>
<protein>
    <submittedName>
        <fullName evidence="2">Uncharacterized protein</fullName>
    </submittedName>
</protein>
<keyword evidence="1" id="KW-0472">Membrane</keyword>
<dbReference type="AlphaFoldDB" id="A0A9W6CQ69"/>
<sequence>MSLQLAMIISASIKNVLAILCSMMLIYFGYRLFYLSESKFGDLEFDSKFGKVRIIHAAPGIFLSLFGAVILIFSLSNTSSFKDSGSGTEVTFGSVGVKPEKFNKICANSIHWALNAVRSSQDYINSTGPGRLAFDLEIGRLEAVIAECVDSELGSGYYGSYLQVQKRIDRGELPDVKDKNTIMHNSVSKFISG</sequence>
<dbReference type="EMBL" id="JAVDPY010000005">
    <property type="protein sequence ID" value="MDR6334707.1"/>
    <property type="molecule type" value="Genomic_DNA"/>
</dbReference>
<dbReference type="Proteomes" id="UP001245370">
    <property type="component" value="Unassembled WGS sequence"/>
</dbReference>
<proteinExistence type="predicted"/>
<evidence type="ECO:0000313" key="4">
    <source>
        <dbReference type="Proteomes" id="UP001144397"/>
    </source>
</evidence>
<comment type="caution">
    <text evidence="2">The sequence shown here is derived from an EMBL/GenBank/DDBJ whole genome shotgun (WGS) entry which is preliminary data.</text>
</comment>
<accession>A0A9W6CQ69</accession>
<dbReference type="GeneID" id="95763733"/>
<evidence type="ECO:0000256" key="1">
    <source>
        <dbReference type="SAM" id="Phobius"/>
    </source>
</evidence>
<evidence type="ECO:0000313" key="2">
    <source>
        <dbReference type="EMBL" id="GLI23272.1"/>
    </source>
</evidence>
<name>A0A9W6CQ69_XANFL</name>
<dbReference type="EMBL" id="BSDO01000004">
    <property type="protein sequence ID" value="GLI23272.1"/>
    <property type="molecule type" value="Genomic_DNA"/>
</dbReference>
<keyword evidence="5" id="KW-1185">Reference proteome</keyword>
<feature type="transmembrane region" description="Helical" evidence="1">
    <location>
        <begin position="54"/>
        <end position="75"/>
    </location>
</feature>
<evidence type="ECO:0000313" key="3">
    <source>
        <dbReference type="EMBL" id="MDR6334707.1"/>
    </source>
</evidence>
<reference evidence="2" key="1">
    <citation type="submission" date="2022-12" db="EMBL/GenBank/DDBJ databases">
        <title>Reference genome sequencing for broad-spectrum identification of bacterial and archaeal isolates by mass spectrometry.</title>
        <authorList>
            <person name="Sekiguchi Y."/>
            <person name="Tourlousse D.M."/>
        </authorList>
    </citation>
    <scope>NUCLEOTIDE SEQUENCE</scope>
    <source>
        <strain evidence="2">301</strain>
    </source>
</reference>
<reference evidence="3 5" key="2">
    <citation type="submission" date="2023-07" db="EMBL/GenBank/DDBJ databases">
        <title>Genomic Encyclopedia of Type Strains, Phase IV (KMG-IV): sequencing the most valuable type-strain genomes for metagenomic binning, comparative biology and taxonomic classification.</title>
        <authorList>
            <person name="Goeker M."/>
        </authorList>
    </citation>
    <scope>NUCLEOTIDE SEQUENCE [LARGE SCALE GENOMIC DNA]</scope>
    <source>
        <strain evidence="3 5">DSM 338</strain>
    </source>
</reference>
<gene>
    <name evidence="3" type="ORF">GGQ86_003189</name>
    <name evidence="2" type="ORF">XFLAVUS301_29460</name>
</gene>
<dbReference type="RefSeq" id="WP_281808141.1">
    <property type="nucleotide sequence ID" value="NZ_BSDO01000004.1"/>
</dbReference>
<dbReference type="Proteomes" id="UP001144397">
    <property type="component" value="Unassembled WGS sequence"/>
</dbReference>
<organism evidence="2 4">
    <name type="scientific">Xanthobacter flavus</name>
    <dbReference type="NCBI Taxonomy" id="281"/>
    <lineage>
        <taxon>Bacteria</taxon>
        <taxon>Pseudomonadati</taxon>
        <taxon>Pseudomonadota</taxon>
        <taxon>Alphaproteobacteria</taxon>
        <taxon>Hyphomicrobiales</taxon>
        <taxon>Xanthobacteraceae</taxon>
        <taxon>Xanthobacter</taxon>
    </lineage>
</organism>
<feature type="transmembrane region" description="Helical" evidence="1">
    <location>
        <begin position="12"/>
        <end position="34"/>
    </location>
</feature>
<evidence type="ECO:0000313" key="5">
    <source>
        <dbReference type="Proteomes" id="UP001245370"/>
    </source>
</evidence>
<keyword evidence="1" id="KW-1133">Transmembrane helix</keyword>